<protein>
    <submittedName>
        <fullName evidence="2">Phasin</fullName>
    </submittedName>
</protein>
<organism evidence="2 3">
    <name type="scientific">Bauldia litoralis</name>
    <dbReference type="NCBI Taxonomy" id="665467"/>
    <lineage>
        <taxon>Bacteria</taxon>
        <taxon>Pseudomonadati</taxon>
        <taxon>Pseudomonadota</taxon>
        <taxon>Alphaproteobacteria</taxon>
        <taxon>Hyphomicrobiales</taxon>
        <taxon>Kaistiaceae</taxon>
        <taxon>Bauldia</taxon>
    </lineage>
</organism>
<keyword evidence="3" id="KW-1185">Reference proteome</keyword>
<dbReference type="Pfam" id="PF09361">
    <property type="entry name" value="Phasin_2"/>
    <property type="match status" value="1"/>
</dbReference>
<dbReference type="InterPro" id="IPR018968">
    <property type="entry name" value="Phasin"/>
</dbReference>
<name>A0A1G6CQJ4_9HYPH</name>
<evidence type="ECO:0000313" key="2">
    <source>
        <dbReference type="EMBL" id="SDB35166.1"/>
    </source>
</evidence>
<dbReference type="EMBL" id="FMXQ01000005">
    <property type="protein sequence ID" value="SDB35166.1"/>
    <property type="molecule type" value="Genomic_DNA"/>
</dbReference>
<dbReference type="RefSeq" id="WP_090876890.1">
    <property type="nucleotide sequence ID" value="NZ_FMXQ01000005.1"/>
</dbReference>
<dbReference type="STRING" id="665467.SAMN02982931_02616"/>
<dbReference type="Proteomes" id="UP000199071">
    <property type="component" value="Unassembled WGS sequence"/>
</dbReference>
<evidence type="ECO:0000313" key="3">
    <source>
        <dbReference type="Proteomes" id="UP000199071"/>
    </source>
</evidence>
<dbReference type="AlphaFoldDB" id="A0A1G6CQJ4"/>
<feature type="domain" description="Phasin" evidence="1">
    <location>
        <begin position="28"/>
        <end position="119"/>
    </location>
</feature>
<gene>
    <name evidence="2" type="ORF">SAMN02982931_02616</name>
</gene>
<dbReference type="OrthoDB" id="8479257at2"/>
<proteinExistence type="predicted"/>
<sequence length="121" mass="13337">MPRTPFDIPDQIREMTDKSVNQAKKALEQYLDATQQAVSKAEGSTRSAQEGAAEVNRQALAFVEENVASSFDLAQRLVQARTIEEIAALQKEYFAKQMQNLTEQGKSLSAMMERAAGKAKG</sequence>
<reference evidence="2 3" key="1">
    <citation type="submission" date="2016-10" db="EMBL/GenBank/DDBJ databases">
        <authorList>
            <person name="de Groot N.N."/>
        </authorList>
    </citation>
    <scope>NUCLEOTIDE SEQUENCE [LARGE SCALE GENOMIC DNA]</scope>
    <source>
        <strain evidence="2 3">ATCC 35022</strain>
    </source>
</reference>
<evidence type="ECO:0000259" key="1">
    <source>
        <dbReference type="Pfam" id="PF09361"/>
    </source>
</evidence>
<accession>A0A1G6CQJ4</accession>